<dbReference type="PANTHER" id="PTHR17204:SF5">
    <property type="entry name" value="PRE-MRNA-PROCESSING FACTOR 39"/>
    <property type="match status" value="1"/>
</dbReference>
<keyword evidence="2" id="KW-0507">mRNA processing</keyword>
<dbReference type="SUPFAM" id="SSF48452">
    <property type="entry name" value="TPR-like"/>
    <property type="match status" value="2"/>
</dbReference>
<gene>
    <name evidence="7" type="ORF">HPP92_021812</name>
</gene>
<comment type="similarity">
    <text evidence="6">Belongs to the PRP39 family.</text>
</comment>
<dbReference type="Gene3D" id="1.25.40.10">
    <property type="entry name" value="Tetratricopeptide repeat domain"/>
    <property type="match status" value="2"/>
</dbReference>
<evidence type="ECO:0008006" key="9">
    <source>
        <dbReference type="Google" id="ProtNLM"/>
    </source>
</evidence>
<keyword evidence="5" id="KW-0539">Nucleus</keyword>
<protein>
    <recommendedName>
        <fullName evidence="9">Pre-mRNA-processing factor 39</fullName>
    </recommendedName>
</protein>
<keyword evidence="8" id="KW-1185">Reference proteome</keyword>
<dbReference type="Proteomes" id="UP000636800">
    <property type="component" value="Chromosome 11"/>
</dbReference>
<dbReference type="InterPro" id="IPR003107">
    <property type="entry name" value="HAT"/>
</dbReference>
<comment type="caution">
    <text evidence="7">The sequence shown here is derived from an EMBL/GenBank/DDBJ whole genome shotgun (WGS) entry which is preliminary data.</text>
</comment>
<evidence type="ECO:0000256" key="6">
    <source>
        <dbReference type="ARBA" id="ARBA00038019"/>
    </source>
</evidence>
<dbReference type="GO" id="GO:0030627">
    <property type="term" value="F:pre-mRNA 5'-splice site binding"/>
    <property type="evidence" value="ECO:0007669"/>
    <property type="project" value="TreeGrafter"/>
</dbReference>
<keyword evidence="4" id="KW-0508">mRNA splicing</keyword>
<proteinExistence type="inferred from homology"/>
<dbReference type="FunFam" id="1.25.40.10:FF:000159">
    <property type="entry name" value="Tetratricopeptide repeat (TPR)-like superfamily protein"/>
    <property type="match status" value="1"/>
</dbReference>
<evidence type="ECO:0000256" key="3">
    <source>
        <dbReference type="ARBA" id="ARBA00022737"/>
    </source>
</evidence>
<dbReference type="GO" id="GO:0071004">
    <property type="term" value="C:U2-type prespliceosome"/>
    <property type="evidence" value="ECO:0007669"/>
    <property type="project" value="TreeGrafter"/>
</dbReference>
<dbReference type="Pfam" id="PF23240">
    <property type="entry name" value="HAT_PRP39_N"/>
    <property type="match status" value="1"/>
</dbReference>
<dbReference type="GO" id="GO:0000243">
    <property type="term" value="C:commitment complex"/>
    <property type="evidence" value="ECO:0007669"/>
    <property type="project" value="TreeGrafter"/>
</dbReference>
<evidence type="ECO:0000256" key="2">
    <source>
        <dbReference type="ARBA" id="ARBA00022664"/>
    </source>
</evidence>
<evidence type="ECO:0000256" key="4">
    <source>
        <dbReference type="ARBA" id="ARBA00023187"/>
    </source>
</evidence>
<name>A0A835UHZ6_VANPL</name>
<evidence type="ECO:0000313" key="7">
    <source>
        <dbReference type="EMBL" id="KAG0461515.1"/>
    </source>
</evidence>
<accession>A0A835UHZ6</accession>
<dbReference type="FunFam" id="1.25.40.10:FF:000064">
    <property type="entry name" value="Putative pre-mrna-processing factor 39"/>
    <property type="match status" value="1"/>
</dbReference>
<dbReference type="GO" id="GO:0005685">
    <property type="term" value="C:U1 snRNP"/>
    <property type="evidence" value="ECO:0007669"/>
    <property type="project" value="TreeGrafter"/>
</dbReference>
<evidence type="ECO:0000313" key="8">
    <source>
        <dbReference type="Proteomes" id="UP000636800"/>
    </source>
</evidence>
<comment type="subcellular location">
    <subcellularLocation>
        <location evidence="1">Nucleus</location>
    </subcellularLocation>
</comment>
<organism evidence="7 8">
    <name type="scientific">Vanilla planifolia</name>
    <name type="common">Vanilla</name>
    <dbReference type="NCBI Taxonomy" id="51239"/>
    <lineage>
        <taxon>Eukaryota</taxon>
        <taxon>Viridiplantae</taxon>
        <taxon>Streptophyta</taxon>
        <taxon>Embryophyta</taxon>
        <taxon>Tracheophyta</taxon>
        <taxon>Spermatophyta</taxon>
        <taxon>Magnoliopsida</taxon>
        <taxon>Liliopsida</taxon>
        <taxon>Asparagales</taxon>
        <taxon>Orchidaceae</taxon>
        <taxon>Vanilloideae</taxon>
        <taxon>Vanilleae</taxon>
        <taxon>Vanilla</taxon>
    </lineage>
</organism>
<dbReference type="OrthoDB" id="1911901at2759"/>
<dbReference type="GO" id="GO:0000395">
    <property type="term" value="P:mRNA 5'-splice site recognition"/>
    <property type="evidence" value="ECO:0007669"/>
    <property type="project" value="TreeGrafter"/>
</dbReference>
<dbReference type="AlphaFoldDB" id="A0A835UHZ6"/>
<dbReference type="PANTHER" id="PTHR17204">
    <property type="entry name" value="PRE-MRNA PROCESSING PROTEIN PRP39-RELATED"/>
    <property type="match status" value="1"/>
</dbReference>
<dbReference type="Pfam" id="PF23241">
    <property type="entry name" value="HAT_PRP39_C"/>
    <property type="match status" value="1"/>
</dbReference>
<dbReference type="EMBL" id="JADCNL010000011">
    <property type="protein sequence ID" value="KAG0461515.1"/>
    <property type="molecule type" value="Genomic_DNA"/>
</dbReference>
<keyword evidence="3" id="KW-0677">Repeat</keyword>
<dbReference type="InterPro" id="IPR059164">
    <property type="entry name" value="HAT_PRP39_C"/>
</dbReference>
<reference evidence="7 8" key="1">
    <citation type="journal article" date="2020" name="Nat. Food">
        <title>A phased Vanilla planifolia genome enables genetic improvement of flavour and production.</title>
        <authorList>
            <person name="Hasing T."/>
            <person name="Tang H."/>
            <person name="Brym M."/>
            <person name="Khazi F."/>
            <person name="Huang T."/>
            <person name="Chambers A.H."/>
        </authorList>
    </citation>
    <scope>NUCLEOTIDE SEQUENCE [LARGE SCALE GENOMIC DNA]</scope>
    <source>
        <tissue evidence="7">Leaf</tissue>
    </source>
</reference>
<sequence>MEEGMSVGSQVPNMAEHLTVLDASLVCSESGSKSEVKDLVPSARLADASHNSMENPNPVDVNAYAHDKDSSADVDANGSVACNAIADDTVAGTSNCVRHEADASVPDHAVNYDSMNGVGHQMVDYQSLGVVKYEDETDGPNGTAVEQQFEEVYTSEEERLWNAVRVNCLDFNAWTALIEDTEKVAEINIIKIRKVYDAFLVEFPLCFGYWKKYADHEARLVGANKVFEVYERSVLAVTYSVDIWLHYCLFAISTYEDPDIIRRLFERGLAYVGSDYLSFPLWDEYIRYEESLQAWGNLAMIYTRILENPIQQLDRYYNCFMELATSRPLSEIITPEEAALLAASVETDAQVLQGEVHVDDVEQSSKPVSAGLTEAEELEKYIAIREEMYKKAKEFDSKIIGFETAIRRPYFHTRPLDDPELENWHNYLDCIEKGDDFNKVVKLYERCLIACANYCEYWIRYVLCMEASGSMELAVNALARATQVFVKKQPEIHLFAARFKELSGDILGARAEYELLYSEIVPGLLEAIQRHANMECRLGNKEAALSIFERAISAEREKQQSQILPLLLVLYSRFLFLVASNAEKARNTLSEALDNGLLSKPLLEAAIHLESILPLPKHIEYLDLAVEKFITPSVDNSSMTNPTDREDVSSVFLEFLDLFGDSQSIKKAEDRHALLFLRKKSISFSKKRHAEDFLTSDKAKMVKSDPSPVQSVMGAYPNPQNHLPADYGQKVPSWPQGNTQAQGQPWNPSYQSQSYGTYVYASYGQPLMPVSAAPNTGYGTYPPNYPTQAYAQQSYAQPIAAAAAVTVSAFPQQPVAAPQQYYSTNYY</sequence>
<dbReference type="InterPro" id="IPR011990">
    <property type="entry name" value="TPR-like_helical_dom_sf"/>
</dbReference>
<evidence type="ECO:0000256" key="5">
    <source>
        <dbReference type="ARBA" id="ARBA00023242"/>
    </source>
</evidence>
<evidence type="ECO:0000256" key="1">
    <source>
        <dbReference type="ARBA" id="ARBA00004123"/>
    </source>
</evidence>
<dbReference type="SMART" id="SM00386">
    <property type="entry name" value="HAT"/>
    <property type="match status" value="6"/>
</dbReference>